<comment type="caution">
    <text evidence="5">The sequence shown here is derived from an EMBL/GenBank/DDBJ whole genome shotgun (WGS) entry which is preliminary data.</text>
</comment>
<dbReference type="Gene3D" id="1.10.8.60">
    <property type="match status" value="1"/>
</dbReference>
<organism evidence="5 6">
    <name type="scientific">Litoribacillus peritrichatus</name>
    <dbReference type="NCBI Taxonomy" id="718191"/>
    <lineage>
        <taxon>Bacteria</taxon>
        <taxon>Pseudomonadati</taxon>
        <taxon>Pseudomonadota</taxon>
        <taxon>Gammaproteobacteria</taxon>
        <taxon>Oceanospirillales</taxon>
        <taxon>Oceanospirillaceae</taxon>
        <taxon>Litoribacillus</taxon>
    </lineage>
</organism>
<evidence type="ECO:0000256" key="2">
    <source>
        <dbReference type="PROSITE-ProRule" id="PRU01122"/>
    </source>
</evidence>
<keyword evidence="2" id="KW-0720">Serine protease</keyword>
<sequence length="824" mass="92339">MERHPKRLKPSELTAAFTVSENEYSATSEVEPFDGILGQDRAVTAIEFGVAMDRPGYNIYLMGESGTGRSSYVQDYLANIASDEDTPSDWVYVNHFENPKEPMAIELPAGLANDFKHDLERFVDNLMSTFPSVFEHPTYQHNKNQIDRAFNQQYDKALDNVEREALRSNIAVFKDSGSITFTPIREGKALDETEFAQLPDEDREIIHQTISDLEDMLNNELINLPQWRRESNELLRKLNQETISEAVEPLLKPIKKAYGKYNGVKLFIERTKEHLLKTVIDQLVEERVLEKVEDSQKRTMLLDQYEPSIMVSRSQNNGAPVIYESHPSYRNLFGRIEYTPDQGTLTTNYRQIVPGALHKANGGYLVIEADKLLSEPFVWDALKRAIKSRKLTMESPYSDLGLLSPATLSPDSIPLHVKIILIGSREVYYLLQDYDDEFRELFRVLVDFDERLPRTPTAINFFTQLLKSRVDEKGHKDISADGVARMIEYSSRLADNQRHLSARIGDIFELLGEAELVRKLARDPLIERKHIDKALSAKQNRTGRIADRILEEMLDDTILIDTEGEAIGKINGLTVLEIGDSMFGTPARITAVVYPGSRGIVDIEREANLGQAIHSKGVMIMSGYMGSRYTTDFPLAMSASLAMEQSYGHIDGDSASLAELCCLLSALTKTPIKQSLSMTGSMNQHGEVQAIGGVNEKIEGFFRLCEARGLTGDQGVIIPKSNVRNLVLDKKIIDAVENGQFHIFSVQHADEALELLTGAVPGEEDKDGTFPEDTFNGKVVSRLKELAEIDEGMEEEEEADGSEQADEGEQTSEGGAPKKAKPIH</sequence>
<evidence type="ECO:0000256" key="3">
    <source>
        <dbReference type="SAM" id="MobiDB-lite"/>
    </source>
</evidence>
<name>A0ABP7N8K7_9GAMM</name>
<dbReference type="PRINTS" id="PR00830">
    <property type="entry name" value="ENDOLAPTASE"/>
</dbReference>
<dbReference type="EMBL" id="BAABBN010000015">
    <property type="protein sequence ID" value="GAA3939834.1"/>
    <property type="molecule type" value="Genomic_DNA"/>
</dbReference>
<dbReference type="InterPro" id="IPR046843">
    <property type="entry name" value="LonB_AAA-LID"/>
</dbReference>
<feature type="active site" evidence="2">
    <location>
        <position position="654"/>
    </location>
</feature>
<dbReference type="RefSeq" id="WP_344800395.1">
    <property type="nucleotide sequence ID" value="NZ_BAABBN010000015.1"/>
</dbReference>
<dbReference type="PANTHER" id="PTHR10046">
    <property type="entry name" value="ATP DEPENDENT LON PROTEASE FAMILY MEMBER"/>
    <property type="match status" value="1"/>
</dbReference>
<dbReference type="Pfam" id="PF20436">
    <property type="entry name" value="LonB_AAA-LID"/>
    <property type="match status" value="1"/>
</dbReference>
<dbReference type="Pfam" id="PF05362">
    <property type="entry name" value="Lon_C"/>
    <property type="match status" value="1"/>
</dbReference>
<feature type="domain" description="Lon proteolytic" evidence="4">
    <location>
        <begin position="564"/>
        <end position="759"/>
    </location>
</feature>
<proteinExistence type="inferred from homology"/>
<dbReference type="InterPro" id="IPR020568">
    <property type="entry name" value="Ribosomal_Su5_D2-typ_SF"/>
</dbReference>
<keyword evidence="5" id="KW-0067">ATP-binding</keyword>
<keyword evidence="6" id="KW-1185">Reference proteome</keyword>
<protein>
    <recommendedName>
        <fullName evidence="2">endopeptidase La</fullName>
        <ecNumber evidence="2">3.4.21.53</ecNumber>
    </recommendedName>
</protein>
<keyword evidence="5" id="KW-0547">Nucleotide-binding</keyword>
<evidence type="ECO:0000313" key="5">
    <source>
        <dbReference type="EMBL" id="GAA3939834.1"/>
    </source>
</evidence>
<keyword evidence="2" id="KW-0378">Hydrolase</keyword>
<feature type="region of interest" description="Disordered" evidence="3">
    <location>
        <begin position="787"/>
        <end position="824"/>
    </location>
</feature>
<dbReference type="InterPro" id="IPR041699">
    <property type="entry name" value="AAA_32"/>
</dbReference>
<dbReference type="SUPFAM" id="SSF52540">
    <property type="entry name" value="P-loop containing nucleoside triphosphate hydrolases"/>
    <property type="match status" value="1"/>
</dbReference>
<dbReference type="InterPro" id="IPR027065">
    <property type="entry name" value="Lon_Prtase"/>
</dbReference>
<comment type="catalytic activity">
    <reaction evidence="2">
        <text>Hydrolysis of proteins in presence of ATP.</text>
        <dbReference type="EC" id="3.4.21.53"/>
    </reaction>
</comment>
<gene>
    <name evidence="5" type="ORF">GCM10022277_39770</name>
</gene>
<evidence type="ECO:0000313" key="6">
    <source>
        <dbReference type="Proteomes" id="UP001501565"/>
    </source>
</evidence>
<dbReference type="InterPro" id="IPR027417">
    <property type="entry name" value="P-loop_NTPase"/>
</dbReference>
<dbReference type="Pfam" id="PF13654">
    <property type="entry name" value="AAA_32"/>
    <property type="match status" value="1"/>
</dbReference>
<reference evidence="6" key="1">
    <citation type="journal article" date="2019" name="Int. J. Syst. Evol. Microbiol.">
        <title>The Global Catalogue of Microorganisms (GCM) 10K type strain sequencing project: providing services to taxonomists for standard genome sequencing and annotation.</title>
        <authorList>
            <consortium name="The Broad Institute Genomics Platform"/>
            <consortium name="The Broad Institute Genome Sequencing Center for Infectious Disease"/>
            <person name="Wu L."/>
            <person name="Ma J."/>
        </authorList>
    </citation>
    <scope>NUCLEOTIDE SEQUENCE [LARGE SCALE GENOMIC DNA]</scope>
    <source>
        <strain evidence="6">JCM 17551</strain>
    </source>
</reference>
<dbReference type="PROSITE" id="PS51786">
    <property type="entry name" value="LON_PROTEOLYTIC"/>
    <property type="match status" value="1"/>
</dbReference>
<dbReference type="InterPro" id="IPR008269">
    <property type="entry name" value="Lon_proteolytic"/>
</dbReference>
<feature type="active site" evidence="2">
    <location>
        <position position="697"/>
    </location>
</feature>
<dbReference type="EC" id="3.4.21.53" evidence="2"/>
<dbReference type="InterPro" id="IPR014721">
    <property type="entry name" value="Ribsml_uS5_D2-typ_fold_subgr"/>
</dbReference>
<accession>A0ABP7N8K7</accession>
<dbReference type="SUPFAM" id="SSF54211">
    <property type="entry name" value="Ribosomal protein S5 domain 2-like"/>
    <property type="match status" value="1"/>
</dbReference>
<dbReference type="Gene3D" id="3.40.50.300">
    <property type="entry name" value="P-loop containing nucleotide triphosphate hydrolases"/>
    <property type="match status" value="2"/>
</dbReference>
<dbReference type="InterPro" id="IPR046844">
    <property type="entry name" value="Lon-like_helical"/>
</dbReference>
<feature type="compositionally biased region" description="Acidic residues" evidence="3">
    <location>
        <begin position="788"/>
        <end position="810"/>
    </location>
</feature>
<keyword evidence="1 2" id="KW-0645">Protease</keyword>
<dbReference type="Pfam" id="PF20437">
    <property type="entry name" value="LonC_helical"/>
    <property type="match status" value="1"/>
</dbReference>
<evidence type="ECO:0000259" key="4">
    <source>
        <dbReference type="PROSITE" id="PS51786"/>
    </source>
</evidence>
<dbReference type="Proteomes" id="UP001501565">
    <property type="component" value="Unassembled WGS sequence"/>
</dbReference>
<dbReference type="GO" id="GO:0005524">
    <property type="term" value="F:ATP binding"/>
    <property type="evidence" value="ECO:0007669"/>
    <property type="project" value="UniProtKB-KW"/>
</dbReference>
<comment type="similarity">
    <text evidence="2">Belongs to the peptidase S16 family.</text>
</comment>
<evidence type="ECO:0000256" key="1">
    <source>
        <dbReference type="ARBA" id="ARBA00022670"/>
    </source>
</evidence>
<dbReference type="Gene3D" id="3.30.230.10">
    <property type="match status" value="1"/>
</dbReference>